<dbReference type="AlphaFoldDB" id="A0A6C0L196"/>
<accession>A0A6C0L196</accession>
<proteinExistence type="predicted"/>
<protein>
    <submittedName>
        <fullName evidence="2">Uncharacterized protein</fullName>
    </submittedName>
</protein>
<evidence type="ECO:0000256" key="1">
    <source>
        <dbReference type="SAM" id="MobiDB-lite"/>
    </source>
</evidence>
<reference evidence="2" key="1">
    <citation type="journal article" date="2020" name="Nature">
        <title>Giant virus diversity and host interactions through global metagenomics.</title>
        <authorList>
            <person name="Schulz F."/>
            <person name="Roux S."/>
            <person name="Paez-Espino D."/>
            <person name="Jungbluth S."/>
            <person name="Walsh D.A."/>
            <person name="Denef V.J."/>
            <person name="McMahon K.D."/>
            <person name="Konstantinidis K.T."/>
            <person name="Eloe-Fadrosh E.A."/>
            <person name="Kyrpides N.C."/>
            <person name="Woyke T."/>
        </authorList>
    </citation>
    <scope>NUCLEOTIDE SEQUENCE</scope>
    <source>
        <strain evidence="2">GVMAG-S-ERX555907-102</strain>
    </source>
</reference>
<feature type="compositionally biased region" description="Basic and acidic residues" evidence="1">
    <location>
        <begin position="1"/>
        <end position="12"/>
    </location>
</feature>
<name>A0A6C0L196_9ZZZZ</name>
<feature type="region of interest" description="Disordered" evidence="1">
    <location>
        <begin position="1"/>
        <end position="24"/>
    </location>
</feature>
<organism evidence="2">
    <name type="scientific">viral metagenome</name>
    <dbReference type="NCBI Taxonomy" id="1070528"/>
    <lineage>
        <taxon>unclassified sequences</taxon>
        <taxon>metagenomes</taxon>
        <taxon>organismal metagenomes</taxon>
    </lineage>
</organism>
<evidence type="ECO:0000313" key="2">
    <source>
        <dbReference type="EMBL" id="QHU22544.1"/>
    </source>
</evidence>
<sequence>MATHANPKEKLHFGITPSSSSTMSPSSSPFSFKLQSNSTLKILKQHCVFYDLLVQKEINDMINNYADEQLTTKYDYYKGLFEEKFDDYTGSLTPENVTDFFEINELLAKDEKLIDYFGTNGTKDTLFIIPVFLDNDENISVDDLELFEQNKRNPLKNYEVYKTFYETLKGVSKKKNGETDDKPSGKKIYATPMKVNRRATTIGDNENNTTMEILPIYHLPCLIRKEMSKISETEYVKKLQTELLKLQDFLRDYFLEKINKSENSFKNISFFCDPNGQISLNFYKSSLSQKNIELVNKHLFKELGHLKGNIQEGKQTFIMTEVAKQPAVYRKSKKQINKEFKEDNKSKFLVFLVQKILNGEILSKFKNFELSDKNGIQKLNILYTTKIKKDLNDFNIICNHSFRFTEKAIGDFHFDFKLHENECRHAETYKAVPNIFQKYWKLKVQDEVKSSITNGDDDLYLRVTSVGVLKQASLYIKTRNIYEEKKKGIIQIVPTQSSYKHFKISNLTRIVDSTQVYYYENFNFTMDSFDKYIKNYKITNTNRGSGKIPKETIRKLFIETFTNMSALNDYFLFCMNDPKLKSTIDLKFYDIETTEQQREAQRTKIINLLVRQLFKKGSIFYTNQSKNEQKLDIGDKKDVLYNKYRIKKIQPVIVQLYGTNKDMNNGSVIREMKAQKLSDKKILTDVQKMITKNDHALVCLNLEEDTRNKNNHETTNNNTNGYMVKNLNSEKCSKRRKTIKNTFQKLIKNITQKIHFRLRAFT</sequence>
<dbReference type="EMBL" id="MN741010">
    <property type="protein sequence ID" value="QHU22544.1"/>
    <property type="molecule type" value="Genomic_DNA"/>
</dbReference>